<reference evidence="2 3" key="1">
    <citation type="journal article" date="2024" name="J Genomics">
        <title>Draft genome sequencing and assembly of Favolaschia claudopus CIRM-BRFM 2984 isolated from oak limbs.</title>
        <authorList>
            <person name="Navarro D."/>
            <person name="Drula E."/>
            <person name="Chaduli D."/>
            <person name="Cazenave R."/>
            <person name="Ahrendt S."/>
            <person name="Wang J."/>
            <person name="Lipzen A."/>
            <person name="Daum C."/>
            <person name="Barry K."/>
            <person name="Grigoriev I.V."/>
            <person name="Favel A."/>
            <person name="Rosso M.N."/>
            <person name="Martin F."/>
        </authorList>
    </citation>
    <scope>NUCLEOTIDE SEQUENCE [LARGE SCALE GENOMIC DNA]</scope>
    <source>
        <strain evidence="2 3">CIRM-BRFM 2984</strain>
    </source>
</reference>
<feature type="compositionally biased region" description="Polar residues" evidence="1">
    <location>
        <begin position="175"/>
        <end position="186"/>
    </location>
</feature>
<name>A0AAW0DRP8_9AGAR</name>
<dbReference type="Proteomes" id="UP001362999">
    <property type="component" value="Unassembled WGS sequence"/>
</dbReference>
<feature type="compositionally biased region" description="Low complexity" evidence="1">
    <location>
        <begin position="115"/>
        <end position="124"/>
    </location>
</feature>
<comment type="caution">
    <text evidence="2">The sequence shown here is derived from an EMBL/GenBank/DDBJ whole genome shotgun (WGS) entry which is preliminary data.</text>
</comment>
<dbReference type="EMBL" id="JAWWNJ010000006">
    <property type="protein sequence ID" value="KAK7054013.1"/>
    <property type="molecule type" value="Genomic_DNA"/>
</dbReference>
<organism evidence="2 3">
    <name type="scientific">Favolaschia claudopus</name>
    <dbReference type="NCBI Taxonomy" id="2862362"/>
    <lineage>
        <taxon>Eukaryota</taxon>
        <taxon>Fungi</taxon>
        <taxon>Dikarya</taxon>
        <taxon>Basidiomycota</taxon>
        <taxon>Agaricomycotina</taxon>
        <taxon>Agaricomycetes</taxon>
        <taxon>Agaricomycetidae</taxon>
        <taxon>Agaricales</taxon>
        <taxon>Marasmiineae</taxon>
        <taxon>Mycenaceae</taxon>
        <taxon>Favolaschia</taxon>
    </lineage>
</organism>
<feature type="region of interest" description="Disordered" evidence="1">
    <location>
        <begin position="1"/>
        <end position="38"/>
    </location>
</feature>
<dbReference type="AlphaFoldDB" id="A0AAW0DRP8"/>
<proteinExistence type="predicted"/>
<protein>
    <submittedName>
        <fullName evidence="2">Uncharacterized protein</fullName>
    </submittedName>
</protein>
<keyword evidence="3" id="KW-1185">Reference proteome</keyword>
<evidence type="ECO:0000256" key="1">
    <source>
        <dbReference type="SAM" id="MobiDB-lite"/>
    </source>
</evidence>
<feature type="region of interest" description="Disordered" evidence="1">
    <location>
        <begin position="154"/>
        <end position="186"/>
    </location>
</feature>
<evidence type="ECO:0000313" key="3">
    <source>
        <dbReference type="Proteomes" id="UP001362999"/>
    </source>
</evidence>
<evidence type="ECO:0000313" key="2">
    <source>
        <dbReference type="EMBL" id="KAK7054013.1"/>
    </source>
</evidence>
<feature type="region of interest" description="Disordered" evidence="1">
    <location>
        <begin position="104"/>
        <end position="124"/>
    </location>
</feature>
<accession>A0AAW0DRP8</accession>
<gene>
    <name evidence="2" type="ORF">R3P38DRAFT_3171495</name>
</gene>
<sequence length="186" mass="20569">MSAAKITPGIASPKMTRHALSSVPPSSPPSSHLLRDPALDSARHPGLRLFVSPPTLRYNFSFTPPATTTTDNESWACQPPAGTPPLLAATYARFSIMWRPTAKPESSKPYLSHKQSPTSTQHLLLSSPPPLPTHFIHLARKFRITQTEVLSSCKRPLPLPLPRPELPAHHRQRYTSRLSNLPNPRC</sequence>